<dbReference type="Gene3D" id="3.30.360.10">
    <property type="entry name" value="Dihydrodipicolinate Reductase, domain 2"/>
    <property type="match status" value="1"/>
</dbReference>
<evidence type="ECO:0000256" key="3">
    <source>
        <dbReference type="ARBA" id="ARBA00011881"/>
    </source>
</evidence>
<dbReference type="Pfam" id="PF01113">
    <property type="entry name" value="DapB_N"/>
    <property type="match status" value="1"/>
</dbReference>
<evidence type="ECO:0000256" key="7">
    <source>
        <dbReference type="ARBA" id="ARBA00023152"/>
    </source>
</evidence>
<feature type="binding site" evidence="10">
    <location>
        <position position="301"/>
    </location>
    <ligand>
        <name>NAD(+)</name>
        <dbReference type="ChEBI" id="CHEBI:57540"/>
    </ligand>
</feature>
<comment type="subcellular location">
    <subcellularLocation>
        <location evidence="10 11">Cytoplasm</location>
    </subcellularLocation>
</comment>
<evidence type="ECO:0000256" key="4">
    <source>
        <dbReference type="ARBA" id="ARBA00022857"/>
    </source>
</evidence>
<organism evidence="13 14">
    <name type="scientific">Haloarcula onubensis</name>
    <dbReference type="NCBI Taxonomy" id="2950539"/>
    <lineage>
        <taxon>Archaea</taxon>
        <taxon>Methanobacteriati</taxon>
        <taxon>Methanobacteriota</taxon>
        <taxon>Stenosarchaea group</taxon>
        <taxon>Halobacteria</taxon>
        <taxon>Halobacteriales</taxon>
        <taxon>Haloarculaceae</taxon>
        <taxon>Haloarcula</taxon>
    </lineage>
</organism>
<accession>A0ABU2FKK1</accession>
<sequence>MLGVSVNGFGTIGKRVADAVSAQPDMTVVGVSKRSPNHEARSAAEAGYDLYAADPDRVGEFGERDIPVAGSVGHMLAASDVVVDATPAGVGESYREQYADHDVAVVYQGGEDASVAPNSFCARANYDLSVDETATRVVSCNTTGLARAVTPLDEAYGVESVDATLIRRGGDPTQTDRGPINDIVPDPVEVPSHHAPDLRTILPGIDVTTTGVTVPATLMHLHSVTVSLDADPAASEVRERFEAEPRLQLITTASGCDSCADIQEYARDIGRPRGDVWENCIWADSLDVSDGRLTFFQAIHQQADVVPESVDAVRALAGTAAAGESRDRTDEALGVGM</sequence>
<evidence type="ECO:0000313" key="14">
    <source>
        <dbReference type="Proteomes" id="UP001268864"/>
    </source>
</evidence>
<dbReference type="SUPFAM" id="SSF55347">
    <property type="entry name" value="Glyceraldehyde-3-phosphate dehydrogenase-like, C-terminal domain"/>
    <property type="match status" value="1"/>
</dbReference>
<protein>
    <recommendedName>
        <fullName evidence="10 11">Glyceraldehyde-3-phosphate dehydrogenase</fullName>
        <shortName evidence="10">GAPDH</shortName>
        <ecNumber evidence="10 11">1.2.1.59</ecNumber>
    </recommendedName>
    <alternativeName>
        <fullName evidence="10">NAD(P)-dependent glyceraldehyde-3-phosphate dehydrogenase</fullName>
    </alternativeName>
</protein>
<dbReference type="InterPro" id="IPR000846">
    <property type="entry name" value="DapB_N"/>
</dbReference>
<comment type="catalytic activity">
    <reaction evidence="8 10 11">
        <text>D-glyceraldehyde 3-phosphate + phosphate + NADP(+) = (2R)-3-phospho-glyceroyl phosphate + NADPH + H(+)</text>
        <dbReference type="Rhea" id="RHEA:10296"/>
        <dbReference type="ChEBI" id="CHEBI:15378"/>
        <dbReference type="ChEBI" id="CHEBI:43474"/>
        <dbReference type="ChEBI" id="CHEBI:57604"/>
        <dbReference type="ChEBI" id="CHEBI:57783"/>
        <dbReference type="ChEBI" id="CHEBI:58349"/>
        <dbReference type="ChEBI" id="CHEBI:59776"/>
        <dbReference type="EC" id="1.2.1.59"/>
    </reaction>
</comment>
<feature type="binding site" evidence="10">
    <location>
        <position position="110"/>
    </location>
    <ligand>
        <name>NAD(+)</name>
        <dbReference type="ChEBI" id="CHEBI:57540"/>
    </ligand>
</feature>
<comment type="pathway">
    <text evidence="1 10 11">Carbohydrate degradation; glycolysis; pyruvate from D-glyceraldehyde 3-phosphate: step 1/5.</text>
</comment>
<dbReference type="EC" id="1.2.1.59" evidence="10 11"/>
<dbReference type="InterPro" id="IPR020831">
    <property type="entry name" value="GlycerAld/Erythrose_P_DH"/>
</dbReference>
<name>A0ABU2FKK1_9EURY</name>
<dbReference type="InterPro" id="IPR020830">
    <property type="entry name" value="GlycerAld_3-P_DH_AS"/>
</dbReference>
<dbReference type="Pfam" id="PF02800">
    <property type="entry name" value="Gp_dh_C"/>
    <property type="match status" value="1"/>
</dbReference>
<dbReference type="RefSeq" id="WP_310898577.1">
    <property type="nucleotide sequence ID" value="NZ_JAMQOS010000001.1"/>
</dbReference>
<comment type="subunit">
    <text evidence="3 10 11">Homotetramer.</text>
</comment>
<comment type="caution">
    <text evidence="13">The sequence shown here is derived from an EMBL/GenBank/DDBJ whole genome shotgun (WGS) entry which is preliminary data.</text>
</comment>
<feature type="domain" description="Glyceraldehyde 3-phosphate dehydrogenase NAD(P) binding" evidence="12">
    <location>
        <begin position="2"/>
        <end position="140"/>
    </location>
</feature>
<dbReference type="NCBIfam" id="TIGR01546">
    <property type="entry name" value="GAPDH-II_archae"/>
    <property type="match status" value="1"/>
</dbReference>
<dbReference type="SMART" id="SM00846">
    <property type="entry name" value="Gp_dh_N"/>
    <property type="match status" value="1"/>
</dbReference>
<dbReference type="HAMAP" id="MF_00559">
    <property type="entry name" value="G3P_dehdrog_arch"/>
    <property type="match status" value="1"/>
</dbReference>
<dbReference type="SUPFAM" id="SSF51735">
    <property type="entry name" value="NAD(P)-binding Rossmann-fold domains"/>
    <property type="match status" value="1"/>
</dbReference>
<dbReference type="GO" id="GO:0043891">
    <property type="term" value="F:glyceraldehyde-3-phosphate dehydrogenase [NAD(P)+] (phosphorylating) activity"/>
    <property type="evidence" value="ECO:0007669"/>
    <property type="project" value="UniProtKB-EC"/>
</dbReference>
<feature type="active site" description="Nucleophile" evidence="10">
    <location>
        <position position="140"/>
    </location>
</feature>
<evidence type="ECO:0000256" key="6">
    <source>
        <dbReference type="ARBA" id="ARBA00023027"/>
    </source>
</evidence>
<feature type="binding site" evidence="10">
    <location>
        <begin position="11"/>
        <end position="12"/>
    </location>
    <ligand>
        <name>NAD(+)</name>
        <dbReference type="ChEBI" id="CHEBI:57540"/>
    </ligand>
</feature>
<comment type="similarity">
    <text evidence="2 10 11">Belongs to the glyceraldehyde-3-phosphate dehydrogenase family.</text>
</comment>
<evidence type="ECO:0000256" key="8">
    <source>
        <dbReference type="ARBA" id="ARBA00048067"/>
    </source>
</evidence>
<dbReference type="EMBL" id="JAMQOS010000001">
    <property type="protein sequence ID" value="MDS0280731.1"/>
    <property type="molecule type" value="Genomic_DNA"/>
</dbReference>
<keyword evidence="6 10" id="KW-0520">NAD</keyword>
<evidence type="ECO:0000313" key="13">
    <source>
        <dbReference type="EMBL" id="MDS0280731.1"/>
    </source>
</evidence>
<keyword evidence="14" id="KW-1185">Reference proteome</keyword>
<feature type="binding site" evidence="10">
    <location>
        <begin position="139"/>
        <end position="141"/>
    </location>
    <ligand>
        <name>D-glyceraldehyde 3-phosphate</name>
        <dbReference type="ChEBI" id="CHEBI:59776"/>
    </ligand>
</feature>
<dbReference type="InterPro" id="IPR020829">
    <property type="entry name" value="GlycerAld_3-P_DH_cat"/>
</dbReference>
<feature type="binding site" evidence="10">
    <location>
        <begin position="194"/>
        <end position="195"/>
    </location>
    <ligand>
        <name>D-glyceraldehyde 3-phosphate</name>
        <dbReference type="ChEBI" id="CHEBI:59776"/>
    </ligand>
</feature>
<dbReference type="PROSITE" id="PS00071">
    <property type="entry name" value="GAPDH"/>
    <property type="match status" value="1"/>
</dbReference>
<evidence type="ECO:0000256" key="10">
    <source>
        <dbReference type="HAMAP-Rule" id="MF_00559"/>
    </source>
</evidence>
<proteinExistence type="inferred from homology"/>
<keyword evidence="7 10" id="KW-0324">Glycolysis</keyword>
<evidence type="ECO:0000256" key="2">
    <source>
        <dbReference type="ARBA" id="ARBA00007406"/>
    </source>
</evidence>
<keyword evidence="4 10" id="KW-0521">NADP</keyword>
<feature type="binding site" evidence="10">
    <location>
        <position position="168"/>
    </location>
    <ligand>
        <name>NAD(+)</name>
        <dbReference type="ChEBI" id="CHEBI:57540"/>
    </ligand>
</feature>
<dbReference type="InterPro" id="IPR036291">
    <property type="entry name" value="NAD(P)-bd_dom_sf"/>
</dbReference>
<dbReference type="CDD" id="cd02278">
    <property type="entry name" value="GAPDH_II_N"/>
    <property type="match status" value="1"/>
</dbReference>
<evidence type="ECO:0000259" key="12">
    <source>
        <dbReference type="SMART" id="SM00846"/>
    </source>
</evidence>
<evidence type="ECO:0000256" key="11">
    <source>
        <dbReference type="RuleBase" id="RU003388"/>
    </source>
</evidence>
<dbReference type="InterPro" id="IPR020828">
    <property type="entry name" value="GlycerAld_3-P_DH_NAD(P)-bd"/>
</dbReference>
<keyword evidence="10 11" id="KW-0963">Cytoplasm</keyword>
<keyword evidence="5 10" id="KW-0560">Oxidoreductase</keyword>
<dbReference type="PIRSF" id="PIRSF000149">
    <property type="entry name" value="GAP_DH"/>
    <property type="match status" value="1"/>
</dbReference>
<dbReference type="NCBIfam" id="NF003251">
    <property type="entry name" value="PRK04207.1"/>
    <property type="match status" value="1"/>
</dbReference>
<dbReference type="Gene3D" id="3.40.50.720">
    <property type="entry name" value="NAD(P)-binding Rossmann-like Domain"/>
    <property type="match status" value="1"/>
</dbReference>
<evidence type="ECO:0000256" key="5">
    <source>
        <dbReference type="ARBA" id="ARBA00023002"/>
    </source>
</evidence>
<dbReference type="Proteomes" id="UP001268864">
    <property type="component" value="Unassembled WGS sequence"/>
</dbReference>
<dbReference type="InterPro" id="IPR006436">
    <property type="entry name" value="Glyceraldehyde-3-P_DH_2_arc"/>
</dbReference>
<comment type="catalytic activity">
    <reaction evidence="9 10 11">
        <text>D-glyceraldehyde 3-phosphate + phosphate + NAD(+) = (2R)-3-phospho-glyceroyl phosphate + NADH + H(+)</text>
        <dbReference type="Rhea" id="RHEA:10300"/>
        <dbReference type="ChEBI" id="CHEBI:15378"/>
        <dbReference type="ChEBI" id="CHEBI:43474"/>
        <dbReference type="ChEBI" id="CHEBI:57540"/>
        <dbReference type="ChEBI" id="CHEBI:57604"/>
        <dbReference type="ChEBI" id="CHEBI:57945"/>
        <dbReference type="ChEBI" id="CHEBI:59776"/>
        <dbReference type="EC" id="1.2.1.59"/>
    </reaction>
</comment>
<reference evidence="13 14" key="1">
    <citation type="submission" date="2022-06" db="EMBL/GenBank/DDBJ databases">
        <title>Halomicroarcula sp. a new haloarchaeum isolate from saline soil.</title>
        <authorList>
            <person name="Strakova D."/>
            <person name="Galisteo C."/>
            <person name="Sanchez-Porro C."/>
            <person name="Ventosa A."/>
        </authorList>
    </citation>
    <scope>NUCLEOTIDE SEQUENCE [LARGE SCALE GENOMIC DNA]</scope>
    <source>
        <strain evidence="13 14">S3CR25-11</strain>
    </source>
</reference>
<gene>
    <name evidence="10" type="primary">gap</name>
    <name evidence="13" type="ORF">NDI86_01260</name>
</gene>
<evidence type="ECO:0000256" key="1">
    <source>
        <dbReference type="ARBA" id="ARBA00004869"/>
    </source>
</evidence>
<dbReference type="CDD" id="cd18127">
    <property type="entry name" value="GAPDH_II_C"/>
    <property type="match status" value="1"/>
</dbReference>
<evidence type="ECO:0000256" key="9">
    <source>
        <dbReference type="ARBA" id="ARBA00048853"/>
    </source>
</evidence>